<protein>
    <submittedName>
        <fullName evidence="1">Uncharacterized protein</fullName>
    </submittedName>
</protein>
<reference evidence="1" key="2">
    <citation type="submission" date="2023-05" db="EMBL/GenBank/DDBJ databases">
        <authorList>
            <person name="Fouks B."/>
        </authorList>
    </citation>
    <scope>NUCLEOTIDE SEQUENCE</scope>
    <source>
        <strain evidence="1">Stay&amp;Tobe</strain>
        <tissue evidence="1">Testes</tissue>
    </source>
</reference>
<dbReference type="Proteomes" id="UP001233999">
    <property type="component" value="Unassembled WGS sequence"/>
</dbReference>
<sequence length="65" mass="7278">ILSNKSEDVKNTMVKALSTSIINFILNNDINLILRRNASKILNKVLVGSNRNLRMQISVAIRGQL</sequence>
<keyword evidence="2" id="KW-1185">Reference proteome</keyword>
<evidence type="ECO:0000313" key="2">
    <source>
        <dbReference type="Proteomes" id="UP001233999"/>
    </source>
</evidence>
<reference evidence="1" key="1">
    <citation type="journal article" date="2023" name="IScience">
        <title>Live-bearing cockroach genome reveals convergent evolutionary mechanisms linked to viviparity in insects and beyond.</title>
        <authorList>
            <person name="Fouks B."/>
            <person name="Harrison M.C."/>
            <person name="Mikhailova A.A."/>
            <person name="Marchal E."/>
            <person name="English S."/>
            <person name="Carruthers M."/>
            <person name="Jennings E.C."/>
            <person name="Chiamaka E.L."/>
            <person name="Frigard R.A."/>
            <person name="Pippel M."/>
            <person name="Attardo G.M."/>
            <person name="Benoit J.B."/>
            <person name="Bornberg-Bauer E."/>
            <person name="Tobe S.S."/>
        </authorList>
    </citation>
    <scope>NUCLEOTIDE SEQUENCE</scope>
    <source>
        <strain evidence="1">Stay&amp;Tobe</strain>
    </source>
</reference>
<comment type="caution">
    <text evidence="1">The sequence shown here is derived from an EMBL/GenBank/DDBJ whole genome shotgun (WGS) entry which is preliminary data.</text>
</comment>
<evidence type="ECO:0000313" key="1">
    <source>
        <dbReference type="EMBL" id="KAJ9573868.1"/>
    </source>
</evidence>
<organism evidence="1 2">
    <name type="scientific">Diploptera punctata</name>
    <name type="common">Pacific beetle cockroach</name>
    <dbReference type="NCBI Taxonomy" id="6984"/>
    <lineage>
        <taxon>Eukaryota</taxon>
        <taxon>Metazoa</taxon>
        <taxon>Ecdysozoa</taxon>
        <taxon>Arthropoda</taxon>
        <taxon>Hexapoda</taxon>
        <taxon>Insecta</taxon>
        <taxon>Pterygota</taxon>
        <taxon>Neoptera</taxon>
        <taxon>Polyneoptera</taxon>
        <taxon>Dictyoptera</taxon>
        <taxon>Blattodea</taxon>
        <taxon>Blaberoidea</taxon>
        <taxon>Blaberidae</taxon>
        <taxon>Diplopterinae</taxon>
        <taxon>Diploptera</taxon>
    </lineage>
</organism>
<feature type="non-terminal residue" evidence="1">
    <location>
        <position position="65"/>
    </location>
</feature>
<accession>A0AAD8E1G8</accession>
<gene>
    <name evidence="1" type="ORF">L9F63_008728</name>
</gene>
<feature type="non-terminal residue" evidence="1">
    <location>
        <position position="1"/>
    </location>
</feature>
<name>A0AAD8E1G8_DIPPU</name>
<proteinExistence type="predicted"/>
<dbReference type="EMBL" id="JASPKZ010010673">
    <property type="protein sequence ID" value="KAJ9573868.1"/>
    <property type="molecule type" value="Genomic_DNA"/>
</dbReference>
<dbReference type="AlphaFoldDB" id="A0AAD8E1G8"/>